<feature type="region of interest" description="Disordered" evidence="1">
    <location>
        <begin position="140"/>
        <end position="162"/>
    </location>
</feature>
<protein>
    <recommendedName>
        <fullName evidence="4">Secreted protein</fullName>
    </recommendedName>
</protein>
<comment type="caution">
    <text evidence="2">The sequence shown here is derived from an EMBL/GenBank/DDBJ whole genome shotgun (WGS) entry which is preliminary data.</text>
</comment>
<evidence type="ECO:0000313" key="3">
    <source>
        <dbReference type="Proteomes" id="UP000269134"/>
    </source>
</evidence>
<keyword evidence="3" id="KW-1185">Reference proteome</keyword>
<evidence type="ECO:0000256" key="1">
    <source>
        <dbReference type="SAM" id="MobiDB-lite"/>
    </source>
</evidence>
<name>A0ABX9V717_9GAMM</name>
<sequence length="308" mass="33288">MLARPLIYVAVLSVARPTGCALHGAALFLVWPRKSNQKEGHPCIRVLLRKTSLAPVLLRGSSRRDIHVPLRLSRHPCLEPPCATPALGLLKGIKDRVAWGLVGWKTAKHFPPQSARPSKLARQDRWVSFALPTLRRSHTDDLLHGPADATESPLSEGRTESAWRGASGMDAARGVKGHGWPLYAGPRNVDGVREVSRSETRMQGQAFLLTFFGAGRPATEKSESPCKAKPVARAEESVAPYIVACAPTGGKCFAVFHSTKAEKSESQPENAASYATARAGKASRASSLLQVGRTAIVLISPPRTAEYW</sequence>
<evidence type="ECO:0008006" key="4">
    <source>
        <dbReference type="Google" id="ProtNLM"/>
    </source>
</evidence>
<dbReference type="Proteomes" id="UP000269134">
    <property type="component" value="Unassembled WGS sequence"/>
</dbReference>
<organism evidence="2 3">
    <name type="scientific">Stutzerimonas nitrititolerans</name>
    <dbReference type="NCBI Taxonomy" id="2482751"/>
    <lineage>
        <taxon>Bacteria</taxon>
        <taxon>Pseudomonadati</taxon>
        <taxon>Pseudomonadota</taxon>
        <taxon>Gammaproteobacteria</taxon>
        <taxon>Pseudomonadales</taxon>
        <taxon>Pseudomonadaceae</taxon>
        <taxon>Stutzerimonas</taxon>
    </lineage>
</organism>
<proteinExistence type="predicted"/>
<gene>
    <name evidence="2" type="ORF">EA795_12055</name>
</gene>
<accession>A0ABX9V717</accession>
<reference evidence="2 3" key="1">
    <citation type="submission" date="2018-10" db="EMBL/GenBank/DDBJ databases">
        <title>Pseudomonas sp. GL14 genome.</title>
        <authorList>
            <person name="Peng J."/>
            <person name="Liu Z.-P."/>
        </authorList>
    </citation>
    <scope>NUCLEOTIDE SEQUENCE [LARGE SCALE GENOMIC DNA]</scope>
    <source>
        <strain evidence="2 3">GL14</strain>
    </source>
</reference>
<evidence type="ECO:0000313" key="2">
    <source>
        <dbReference type="EMBL" id="RMI00684.1"/>
    </source>
</evidence>
<dbReference type="EMBL" id="RFFL01000008">
    <property type="protein sequence ID" value="RMI00684.1"/>
    <property type="molecule type" value="Genomic_DNA"/>
</dbReference>